<protein>
    <submittedName>
        <fullName evidence="1">Uncharacterized protein</fullName>
    </submittedName>
</protein>
<dbReference type="EMBL" id="ML977515">
    <property type="protein sequence ID" value="KAF2125863.1"/>
    <property type="molecule type" value="Genomic_DNA"/>
</dbReference>
<name>A0A6A6A3Y7_9PLEO</name>
<gene>
    <name evidence="1" type="ORF">P153DRAFT_389314</name>
</gene>
<dbReference type="AlphaFoldDB" id="A0A6A6A3Y7"/>
<dbReference type="GeneID" id="54411263"/>
<dbReference type="RefSeq" id="XP_033520255.1">
    <property type="nucleotide sequence ID" value="XM_033670831.1"/>
</dbReference>
<dbReference type="Proteomes" id="UP000799771">
    <property type="component" value="Unassembled WGS sequence"/>
</dbReference>
<dbReference type="OrthoDB" id="4387771at2759"/>
<keyword evidence="2" id="KW-1185">Reference proteome</keyword>
<evidence type="ECO:0000313" key="2">
    <source>
        <dbReference type="Proteomes" id="UP000799771"/>
    </source>
</evidence>
<organism evidence="1 2">
    <name type="scientific">Dothidotthia symphoricarpi CBS 119687</name>
    <dbReference type="NCBI Taxonomy" id="1392245"/>
    <lineage>
        <taxon>Eukaryota</taxon>
        <taxon>Fungi</taxon>
        <taxon>Dikarya</taxon>
        <taxon>Ascomycota</taxon>
        <taxon>Pezizomycotina</taxon>
        <taxon>Dothideomycetes</taxon>
        <taxon>Pleosporomycetidae</taxon>
        <taxon>Pleosporales</taxon>
        <taxon>Dothidotthiaceae</taxon>
        <taxon>Dothidotthia</taxon>
    </lineage>
</organism>
<evidence type="ECO:0000313" key="1">
    <source>
        <dbReference type="EMBL" id="KAF2125863.1"/>
    </source>
</evidence>
<reference evidence="1" key="1">
    <citation type="journal article" date="2020" name="Stud. Mycol.">
        <title>101 Dothideomycetes genomes: a test case for predicting lifestyles and emergence of pathogens.</title>
        <authorList>
            <person name="Haridas S."/>
            <person name="Albert R."/>
            <person name="Binder M."/>
            <person name="Bloem J."/>
            <person name="Labutti K."/>
            <person name="Salamov A."/>
            <person name="Andreopoulos B."/>
            <person name="Baker S."/>
            <person name="Barry K."/>
            <person name="Bills G."/>
            <person name="Bluhm B."/>
            <person name="Cannon C."/>
            <person name="Castanera R."/>
            <person name="Culley D."/>
            <person name="Daum C."/>
            <person name="Ezra D."/>
            <person name="Gonzalez J."/>
            <person name="Henrissat B."/>
            <person name="Kuo A."/>
            <person name="Liang C."/>
            <person name="Lipzen A."/>
            <person name="Lutzoni F."/>
            <person name="Magnuson J."/>
            <person name="Mondo S."/>
            <person name="Nolan M."/>
            <person name="Ohm R."/>
            <person name="Pangilinan J."/>
            <person name="Park H.-J."/>
            <person name="Ramirez L."/>
            <person name="Alfaro M."/>
            <person name="Sun H."/>
            <person name="Tritt A."/>
            <person name="Yoshinaga Y."/>
            <person name="Zwiers L.-H."/>
            <person name="Turgeon B."/>
            <person name="Goodwin S."/>
            <person name="Spatafora J."/>
            <person name="Crous P."/>
            <person name="Grigoriev I."/>
        </authorList>
    </citation>
    <scope>NUCLEOTIDE SEQUENCE</scope>
    <source>
        <strain evidence="1">CBS 119687</strain>
    </source>
</reference>
<accession>A0A6A6A3Y7</accession>
<proteinExistence type="predicted"/>
<sequence length="120" mass="13403">MSKYLKEFHDNIIKTQSYKKFFNQQTPGGRIFPSKTARNDAASQLRYDAGEVVNGKKKINLQVNSQAKGAALKEFIGNKKGTHGTIASGEIDVNTPEHKQEETIRNLFKTVATQYKSKVG</sequence>